<dbReference type="GO" id="GO:0005634">
    <property type="term" value="C:nucleus"/>
    <property type="evidence" value="ECO:0007669"/>
    <property type="project" value="TreeGrafter"/>
</dbReference>
<dbReference type="GO" id="GO:0004407">
    <property type="term" value="F:histone deacetylase activity"/>
    <property type="evidence" value="ECO:0007669"/>
    <property type="project" value="TreeGrafter"/>
</dbReference>
<evidence type="ECO:0000259" key="2">
    <source>
        <dbReference type="Pfam" id="PF00850"/>
    </source>
</evidence>
<accession>A0AAV5ASU7</accession>
<evidence type="ECO:0000256" key="1">
    <source>
        <dbReference type="SAM" id="MobiDB-lite"/>
    </source>
</evidence>
<gene>
    <name evidence="3" type="ORF">Clacol_010114</name>
</gene>
<dbReference type="GO" id="GO:0010468">
    <property type="term" value="P:regulation of gene expression"/>
    <property type="evidence" value="ECO:0007669"/>
    <property type="project" value="UniProtKB-ARBA"/>
</dbReference>
<dbReference type="Gene3D" id="3.40.800.20">
    <property type="entry name" value="Histone deacetylase domain"/>
    <property type="match status" value="1"/>
</dbReference>
<proteinExistence type="predicted"/>
<dbReference type="InterPro" id="IPR023801">
    <property type="entry name" value="His_deacetylse_dom"/>
</dbReference>
<dbReference type="Pfam" id="PF00850">
    <property type="entry name" value="Hist_deacetyl"/>
    <property type="match status" value="1"/>
</dbReference>
<protein>
    <recommendedName>
        <fullName evidence="2">Histone deacetylase domain-containing protein</fullName>
    </recommendedName>
</protein>
<comment type="caution">
    <text evidence="3">The sequence shown here is derived from an EMBL/GenBank/DDBJ whole genome shotgun (WGS) entry which is preliminary data.</text>
</comment>
<dbReference type="PRINTS" id="PR01270">
    <property type="entry name" value="HDASUPER"/>
</dbReference>
<feature type="compositionally biased region" description="Low complexity" evidence="1">
    <location>
        <begin position="549"/>
        <end position="561"/>
    </location>
</feature>
<organism evidence="3 4">
    <name type="scientific">Clathrus columnatus</name>
    <dbReference type="NCBI Taxonomy" id="1419009"/>
    <lineage>
        <taxon>Eukaryota</taxon>
        <taxon>Fungi</taxon>
        <taxon>Dikarya</taxon>
        <taxon>Basidiomycota</taxon>
        <taxon>Agaricomycotina</taxon>
        <taxon>Agaricomycetes</taxon>
        <taxon>Phallomycetidae</taxon>
        <taxon>Phallales</taxon>
        <taxon>Clathraceae</taxon>
        <taxon>Clathrus</taxon>
    </lineage>
</organism>
<sequence length="605" mass="67369">MSSHHPPTIVLFQDKCLAHRYIRSTDTSLVFERPQRLRAVKIGVSAVISRLQQCIEGKEKKTINKNEETDESLTVALERLQISNSKPSTTLMMDFSFIRTYLSDATVDILNHPAVDYIHGTRDEAGNENGVDDDVYLRNLINWVKQSERKVSQGESEIPENLSQGDLYRSLDAIQGAIGTICEAVDMVVPRNENRATGPSRAFVAIRPPGHHCGEDTPSGFCFVNNVAIAAAHAHLKHNISRIVILDIDLHHGNGTQSIIWQINEEFYRKQTETDGEGEGEGEGDPKPVTESEKKGLQIYYGSIHDVLSYPCEKSLKKNKDGNINMVQAASVSIHGPHGQHIENVHMSSYTSEEDFWNRLYTGQYSCLLSKAEEFLKKDPDSEALIFISAGFDGSEHETPSMQRHGCKLPTGFFRRFTKEARILADKYTKGRMISVLEGGYSDRALISGVMAHIVGLVEEDGYDIDESWWSTENLSKLEKVTKKRRGGRYSVPNTPENWIEETLSVLSSIDIHSPPQTPKIIPPSTMTLRDRTKNSNSNSVVAGERQLSSKPPSRSSGSKSAVGKRTKDEEGEEGANRGNSGHTEESVVKKLPKVFLRVNPPAEQ</sequence>
<keyword evidence="4" id="KW-1185">Reference proteome</keyword>
<feature type="compositionally biased region" description="Acidic residues" evidence="1">
    <location>
        <begin position="274"/>
        <end position="283"/>
    </location>
</feature>
<dbReference type="InterPro" id="IPR037138">
    <property type="entry name" value="His_deacetylse_dom_sf"/>
</dbReference>
<feature type="domain" description="Histone deacetylase" evidence="2">
    <location>
        <begin position="138"/>
        <end position="454"/>
    </location>
</feature>
<dbReference type="EMBL" id="BPWL01000011">
    <property type="protein sequence ID" value="GJJ15836.1"/>
    <property type="molecule type" value="Genomic_DNA"/>
</dbReference>
<dbReference type="Proteomes" id="UP001050691">
    <property type="component" value="Unassembled WGS sequence"/>
</dbReference>
<dbReference type="InterPro" id="IPR053244">
    <property type="entry name" value="HDAC_HD_type_1"/>
</dbReference>
<dbReference type="AlphaFoldDB" id="A0AAV5ASU7"/>
<dbReference type="InterPro" id="IPR000286">
    <property type="entry name" value="HDACs"/>
</dbReference>
<feature type="region of interest" description="Disordered" evidence="1">
    <location>
        <begin position="511"/>
        <end position="605"/>
    </location>
</feature>
<feature type="region of interest" description="Disordered" evidence="1">
    <location>
        <begin position="271"/>
        <end position="291"/>
    </location>
</feature>
<dbReference type="PANTHER" id="PTHR47558:SF1">
    <property type="entry name" value="HISTONE DEACETYLASE HOS3"/>
    <property type="match status" value="1"/>
</dbReference>
<dbReference type="SUPFAM" id="SSF52768">
    <property type="entry name" value="Arginase/deacetylase"/>
    <property type="match status" value="1"/>
</dbReference>
<reference evidence="3" key="1">
    <citation type="submission" date="2021-10" db="EMBL/GenBank/DDBJ databases">
        <title>De novo Genome Assembly of Clathrus columnatus (Basidiomycota, Fungi) Using Illumina and Nanopore Sequence Data.</title>
        <authorList>
            <person name="Ogiso-Tanaka E."/>
            <person name="Itagaki H."/>
            <person name="Hosoya T."/>
            <person name="Hosaka K."/>
        </authorList>
    </citation>
    <scope>NUCLEOTIDE SEQUENCE</scope>
    <source>
        <strain evidence="3">MO-923</strain>
    </source>
</reference>
<evidence type="ECO:0000313" key="4">
    <source>
        <dbReference type="Proteomes" id="UP001050691"/>
    </source>
</evidence>
<name>A0AAV5ASU7_9AGAM</name>
<dbReference type="PANTHER" id="PTHR47558">
    <property type="entry name" value="HISTONE DEACETYLASE HOS3"/>
    <property type="match status" value="1"/>
</dbReference>
<dbReference type="InterPro" id="IPR023696">
    <property type="entry name" value="Ureohydrolase_dom_sf"/>
</dbReference>
<evidence type="ECO:0000313" key="3">
    <source>
        <dbReference type="EMBL" id="GJJ15836.1"/>
    </source>
</evidence>